<dbReference type="PROSITE" id="PS50271">
    <property type="entry name" value="ZF_UBP"/>
    <property type="match status" value="1"/>
</dbReference>
<dbReference type="EMBL" id="HBKQ01011898">
    <property type="protein sequence ID" value="CAE2220265.1"/>
    <property type="molecule type" value="Transcribed_RNA"/>
</dbReference>
<evidence type="ECO:0008006" key="9">
    <source>
        <dbReference type="Google" id="ProtNLM"/>
    </source>
</evidence>
<feature type="compositionally biased region" description="Acidic residues" evidence="5">
    <location>
        <begin position="39"/>
        <end position="53"/>
    </location>
</feature>
<feature type="region of interest" description="Disordered" evidence="5">
    <location>
        <begin position="31"/>
        <end position="80"/>
    </location>
</feature>
<dbReference type="CDD" id="cd16457">
    <property type="entry name" value="RING-H2_BRAP2"/>
    <property type="match status" value="1"/>
</dbReference>
<dbReference type="InterPro" id="IPR047243">
    <property type="entry name" value="RING-H2_BRAP2"/>
</dbReference>
<dbReference type="PANTHER" id="PTHR24007:SF7">
    <property type="entry name" value="BRCA1-ASSOCIATED PROTEIN"/>
    <property type="match status" value="1"/>
</dbReference>
<dbReference type="Gene3D" id="3.30.40.10">
    <property type="entry name" value="Zinc/RING finger domain, C3HC4 (zinc finger)"/>
    <property type="match status" value="2"/>
</dbReference>
<dbReference type="PROSITE" id="PS50089">
    <property type="entry name" value="ZF_RING_2"/>
    <property type="match status" value="1"/>
</dbReference>
<sequence>MNGRAANERIGRDRCRRRRVKFGNPALGTYGGEVRTLDYDDSSQSDDENDTSEEGSAVSSLSERANLPLPHRSTDNDNNVDESWKGRLVAMIEVPPEQVPEGVLNLVRGHRPYIEHVRIVITSDGAEVRSDRMSSQNSSPDGVANAPGRPMMPNATAPLVENLLKSPPSPLPMSQSLGSSHASDSDTFPLFRCSQSVSSSPRGDGIAGAASILATDDATETAKMNSIQNSLERQEALERLERQADEEQAMTYLILFLLCTSDAADDFVRFINGKPYTSLEEDVVCSVRHVVSIEGDGGVSLISPFFASTTTERGSNLVPSSLPKTASAMTVAAATSAGGVGESHNCAVCLESLDVIPSRPGSDTATVAAVASASGNSSTSTSTAIITTVCNHTFHIDCLLQWQDSPCPVCRYDHSGLNEALSQCHVCGTTQNNYVCLICGVVSCGGEDNNRPHAVAAAAAIDHEDHHSDTNCHGNSGQTAGNGRMALAQPPAGEITGGHARDHYNETLHAYALNTETQHVWDFAGQGYVHRLIQNKDDMKIVEIADPSNTTSQERTLSPGPTDAQEGEAVHRKLEGFASQYYTLLKSQLEQQRIYYEGRLEEIRREHRHRRRGSTGTSSKCFGGTTADHIAALKSERSQLEARCNTLRRRYLKVADDAAFLKDMNESLESNKNPIRKEITDAQRRRADMKKMMVACLPPLEEKVKLLMIQLEAVSNTAHNDSDDGPNGNKKPAARR</sequence>
<evidence type="ECO:0000256" key="2">
    <source>
        <dbReference type="ARBA" id="ARBA00022771"/>
    </source>
</evidence>
<feature type="domain" description="UBP-type" evidence="7">
    <location>
        <begin position="405"/>
        <end position="548"/>
    </location>
</feature>
<accession>A0A7S4I6R5</accession>
<feature type="region of interest" description="Disordered" evidence="5">
    <location>
        <begin position="717"/>
        <end position="736"/>
    </location>
</feature>
<name>A0A7S4I6R5_9STRA</name>
<dbReference type="GO" id="GO:0008270">
    <property type="term" value="F:zinc ion binding"/>
    <property type="evidence" value="ECO:0007669"/>
    <property type="project" value="UniProtKB-KW"/>
</dbReference>
<evidence type="ECO:0000256" key="5">
    <source>
        <dbReference type="SAM" id="MobiDB-lite"/>
    </source>
</evidence>
<gene>
    <name evidence="8" type="ORF">OAUR00152_LOCUS8066</name>
</gene>
<keyword evidence="1" id="KW-0479">Metal-binding</keyword>
<evidence type="ECO:0000256" key="4">
    <source>
        <dbReference type="PROSITE-ProRule" id="PRU00502"/>
    </source>
</evidence>
<reference evidence="8" key="1">
    <citation type="submission" date="2021-01" db="EMBL/GenBank/DDBJ databases">
        <authorList>
            <person name="Corre E."/>
            <person name="Pelletier E."/>
            <person name="Niang G."/>
            <person name="Scheremetjew M."/>
            <person name="Finn R."/>
            <person name="Kale V."/>
            <person name="Holt S."/>
            <person name="Cochrane G."/>
            <person name="Meng A."/>
            <person name="Brown T."/>
            <person name="Cohen L."/>
        </authorList>
    </citation>
    <scope>NUCLEOTIDE SEQUENCE</scope>
    <source>
        <strain evidence="8">Isolate 1302-5</strain>
    </source>
</reference>
<dbReference type="GO" id="GO:0005737">
    <property type="term" value="C:cytoplasm"/>
    <property type="evidence" value="ECO:0007669"/>
    <property type="project" value="TreeGrafter"/>
</dbReference>
<dbReference type="SMART" id="SM00290">
    <property type="entry name" value="ZnF_UBP"/>
    <property type="match status" value="1"/>
</dbReference>
<feature type="domain" description="RING-type" evidence="6">
    <location>
        <begin position="346"/>
        <end position="411"/>
    </location>
</feature>
<dbReference type="GO" id="GO:0016567">
    <property type="term" value="P:protein ubiquitination"/>
    <property type="evidence" value="ECO:0007669"/>
    <property type="project" value="TreeGrafter"/>
</dbReference>
<keyword evidence="2 4" id="KW-0863">Zinc-finger</keyword>
<feature type="region of interest" description="Disordered" evidence="5">
    <location>
        <begin position="128"/>
        <end position="183"/>
    </location>
</feature>
<evidence type="ECO:0000259" key="6">
    <source>
        <dbReference type="PROSITE" id="PS50089"/>
    </source>
</evidence>
<dbReference type="InterPro" id="IPR001841">
    <property type="entry name" value="Znf_RING"/>
</dbReference>
<evidence type="ECO:0000313" key="8">
    <source>
        <dbReference type="EMBL" id="CAE2220265.1"/>
    </source>
</evidence>
<dbReference type="PANTHER" id="PTHR24007">
    <property type="entry name" value="BRCA1-ASSOCIATED PROTEIN"/>
    <property type="match status" value="1"/>
</dbReference>
<dbReference type="Pfam" id="PF07576">
    <property type="entry name" value="BRAP2"/>
    <property type="match status" value="1"/>
</dbReference>
<evidence type="ECO:0000256" key="3">
    <source>
        <dbReference type="ARBA" id="ARBA00022833"/>
    </source>
</evidence>
<protein>
    <recommendedName>
        <fullName evidence="9">RING-type domain-containing protein</fullName>
    </recommendedName>
</protein>
<dbReference type="AlphaFoldDB" id="A0A7S4I6R5"/>
<dbReference type="InterPro" id="IPR011422">
    <property type="entry name" value="BRAP2/ETP1_RRM"/>
</dbReference>
<dbReference type="GO" id="GO:0061630">
    <property type="term" value="F:ubiquitin protein ligase activity"/>
    <property type="evidence" value="ECO:0007669"/>
    <property type="project" value="TreeGrafter"/>
</dbReference>
<dbReference type="GO" id="GO:0007265">
    <property type="term" value="P:Ras protein signal transduction"/>
    <property type="evidence" value="ECO:0007669"/>
    <property type="project" value="TreeGrafter"/>
</dbReference>
<evidence type="ECO:0000259" key="7">
    <source>
        <dbReference type="PROSITE" id="PS50271"/>
    </source>
</evidence>
<dbReference type="InterPro" id="IPR001607">
    <property type="entry name" value="Znf_UBP"/>
</dbReference>
<dbReference type="Pfam" id="PF02148">
    <property type="entry name" value="zf-UBP"/>
    <property type="match status" value="1"/>
</dbReference>
<organism evidence="8">
    <name type="scientific">Odontella aurita</name>
    <dbReference type="NCBI Taxonomy" id="265563"/>
    <lineage>
        <taxon>Eukaryota</taxon>
        <taxon>Sar</taxon>
        <taxon>Stramenopiles</taxon>
        <taxon>Ochrophyta</taxon>
        <taxon>Bacillariophyta</taxon>
        <taxon>Mediophyceae</taxon>
        <taxon>Biddulphiophycidae</taxon>
        <taxon>Eupodiscales</taxon>
        <taxon>Odontellaceae</taxon>
        <taxon>Odontella</taxon>
    </lineage>
</organism>
<dbReference type="SMART" id="SM00184">
    <property type="entry name" value="RING"/>
    <property type="match status" value="1"/>
</dbReference>
<evidence type="ECO:0000256" key="1">
    <source>
        <dbReference type="ARBA" id="ARBA00022723"/>
    </source>
</evidence>
<keyword evidence="3" id="KW-0862">Zinc</keyword>
<dbReference type="SUPFAM" id="SSF57850">
    <property type="entry name" value="RING/U-box"/>
    <property type="match status" value="3"/>
</dbReference>
<dbReference type="InterPro" id="IPR013083">
    <property type="entry name" value="Znf_RING/FYVE/PHD"/>
</dbReference>
<proteinExistence type="predicted"/>